<dbReference type="GO" id="GO:0016020">
    <property type="term" value="C:membrane"/>
    <property type="evidence" value="ECO:0007669"/>
    <property type="project" value="UniProtKB-SubCell"/>
</dbReference>
<keyword evidence="8 10" id="KW-0472">Membrane</keyword>
<dbReference type="Proteomes" id="UP001161438">
    <property type="component" value="Chromosome 16"/>
</dbReference>
<name>A0AA35IVB8_SACMI</name>
<dbReference type="PANTHER" id="PTHR31121">
    <property type="entry name" value="ALPHA-1,2 MANNOSYLTRANSFERASE KTR1"/>
    <property type="match status" value="1"/>
</dbReference>
<gene>
    <name evidence="11" type="primary">SMKI16G1190</name>
    <name evidence="11" type="ORF">SMKI_16G1190</name>
</gene>
<dbReference type="InterPro" id="IPR029044">
    <property type="entry name" value="Nucleotide-diphossugar_trans"/>
</dbReference>
<dbReference type="GeneID" id="80921746"/>
<dbReference type="RefSeq" id="XP_056079939.1">
    <property type="nucleotide sequence ID" value="XM_056226196.1"/>
</dbReference>
<keyword evidence="12" id="KW-1185">Reference proteome</keyword>
<evidence type="ECO:0000256" key="9">
    <source>
        <dbReference type="PIRSR" id="PIRSR018153-1"/>
    </source>
</evidence>
<dbReference type="SUPFAM" id="SSF53448">
    <property type="entry name" value="Nucleotide-diphospho-sugar transferases"/>
    <property type="match status" value="1"/>
</dbReference>
<dbReference type="GO" id="GO:0006493">
    <property type="term" value="P:protein O-linked glycosylation"/>
    <property type="evidence" value="ECO:0007669"/>
    <property type="project" value="TreeGrafter"/>
</dbReference>
<evidence type="ECO:0000256" key="1">
    <source>
        <dbReference type="ARBA" id="ARBA00004606"/>
    </source>
</evidence>
<dbReference type="FunFam" id="3.90.550.10:FF:000051">
    <property type="entry name" value="Alpha-1,2-mannosyltransferase (Ktr4)"/>
    <property type="match status" value="1"/>
</dbReference>
<dbReference type="PANTHER" id="PTHR31121:SF8">
    <property type="entry name" value="GLYCOLIPID 2-ALPHA-MANNOSYLTRANSFERASE-RELATED"/>
    <property type="match status" value="1"/>
</dbReference>
<evidence type="ECO:0000256" key="7">
    <source>
        <dbReference type="ARBA" id="ARBA00022989"/>
    </source>
</evidence>
<keyword evidence="4" id="KW-0808">Transferase</keyword>
<dbReference type="AlphaFoldDB" id="A0AA35IVB8"/>
<feature type="transmembrane region" description="Helical" evidence="10">
    <location>
        <begin position="9"/>
        <end position="27"/>
    </location>
</feature>
<dbReference type="GO" id="GO:0000032">
    <property type="term" value="P:cell wall mannoprotein biosynthetic process"/>
    <property type="evidence" value="ECO:0007669"/>
    <property type="project" value="TreeGrafter"/>
</dbReference>
<accession>A0AA35IVB8</accession>
<comment type="similarity">
    <text evidence="2">Belongs to the glycosyltransferase 15 family.</text>
</comment>
<evidence type="ECO:0000256" key="2">
    <source>
        <dbReference type="ARBA" id="ARBA00007677"/>
    </source>
</evidence>
<evidence type="ECO:0000256" key="6">
    <source>
        <dbReference type="ARBA" id="ARBA00022968"/>
    </source>
</evidence>
<keyword evidence="3" id="KW-0328">Glycosyltransferase</keyword>
<evidence type="ECO:0000256" key="5">
    <source>
        <dbReference type="ARBA" id="ARBA00022692"/>
    </source>
</evidence>
<dbReference type="Gene3D" id="3.90.550.10">
    <property type="entry name" value="Spore Coat Polysaccharide Biosynthesis Protein SpsA, Chain A"/>
    <property type="match status" value="1"/>
</dbReference>
<reference evidence="11" key="1">
    <citation type="submission" date="2022-10" db="EMBL/GenBank/DDBJ databases">
        <authorList>
            <person name="Byrne P K."/>
        </authorList>
    </citation>
    <scope>NUCLEOTIDE SEQUENCE</scope>
    <source>
        <strain evidence="11">IFO1815</strain>
    </source>
</reference>
<feature type="active site" description="Nucleophile" evidence="9">
    <location>
        <position position="336"/>
    </location>
</feature>
<dbReference type="GO" id="GO:0006487">
    <property type="term" value="P:protein N-linked glycosylation"/>
    <property type="evidence" value="ECO:0007669"/>
    <property type="project" value="TreeGrafter"/>
</dbReference>
<dbReference type="Pfam" id="PF01793">
    <property type="entry name" value="Glyco_transf_15"/>
    <property type="match status" value="1"/>
</dbReference>
<protein>
    <submittedName>
        <fullName evidence="11">Uncharacterized protein</fullName>
    </submittedName>
</protein>
<sequence>MHVLLSKKIARFLLISFIFVVALIMALKHPATKEISGQYLGPYLPESFRSTAKISVEEQRRIQREKEEAELKQSLEQAAIKNATEYAIKEKIKSYGGNETTLGFMVPSYINHGGSPPKACFVSLITDKDPIAQIIESISNVQEKFNKKFAYPWVFISLGKLDGSKENMISQTITDTMNGDSKVVDIKFISLSPEEWVYPEWVDENKAAESLIALANMPDGDSRAVRYQARFWAGFFWKHPSLKNFDWYWRVDPGIKLYCDIDYDVFRWMQDRGKVFGFTLSMSEAKEANEKIWDVTKKFAKDFPKYIIEDKDNFKAFITKKDSDDFNNCEFKSNFEIGNLNFYRSPAYRNFFDVIDKEGGIFYYKWSESIIHTIGLSILLPKDKIYFFENIGFHYDKYDNCPLNDDIWSQYKCDCDQGNDFTFRSGSCGEHYFDILKKDKPEGWNKLP</sequence>
<evidence type="ECO:0000313" key="11">
    <source>
        <dbReference type="EMBL" id="CAI4036821.1"/>
    </source>
</evidence>
<organism evidence="11 12">
    <name type="scientific">Saccharomyces mikatae IFO 1815</name>
    <dbReference type="NCBI Taxonomy" id="226126"/>
    <lineage>
        <taxon>Eukaryota</taxon>
        <taxon>Fungi</taxon>
        <taxon>Dikarya</taxon>
        <taxon>Ascomycota</taxon>
        <taxon>Saccharomycotina</taxon>
        <taxon>Saccharomycetes</taxon>
        <taxon>Saccharomycetales</taxon>
        <taxon>Saccharomycetaceae</taxon>
        <taxon>Saccharomyces</taxon>
    </lineage>
</organism>
<evidence type="ECO:0000313" key="12">
    <source>
        <dbReference type="Proteomes" id="UP001161438"/>
    </source>
</evidence>
<keyword evidence="7 10" id="KW-1133">Transmembrane helix</keyword>
<dbReference type="PIRSF" id="PIRSF018153">
    <property type="entry name" value="Glyco_trans_15"/>
    <property type="match status" value="1"/>
</dbReference>
<evidence type="ECO:0000256" key="8">
    <source>
        <dbReference type="ARBA" id="ARBA00023136"/>
    </source>
</evidence>
<evidence type="ECO:0000256" key="4">
    <source>
        <dbReference type="ARBA" id="ARBA00022679"/>
    </source>
</evidence>
<proteinExistence type="inferred from homology"/>
<evidence type="ECO:0000256" key="3">
    <source>
        <dbReference type="ARBA" id="ARBA00022676"/>
    </source>
</evidence>
<dbReference type="InterPro" id="IPR002685">
    <property type="entry name" value="Glyco_trans_15"/>
</dbReference>
<dbReference type="GO" id="GO:0005794">
    <property type="term" value="C:Golgi apparatus"/>
    <property type="evidence" value="ECO:0007669"/>
    <property type="project" value="TreeGrafter"/>
</dbReference>
<dbReference type="EMBL" id="OX365772">
    <property type="protein sequence ID" value="CAI4036821.1"/>
    <property type="molecule type" value="Genomic_DNA"/>
</dbReference>
<keyword evidence="5 10" id="KW-0812">Transmembrane</keyword>
<keyword evidence="6" id="KW-0735">Signal-anchor</keyword>
<evidence type="ECO:0000256" key="10">
    <source>
        <dbReference type="SAM" id="Phobius"/>
    </source>
</evidence>
<comment type="subcellular location">
    <subcellularLocation>
        <location evidence="1">Membrane</location>
        <topology evidence="1">Single-pass type II membrane protein</topology>
    </subcellularLocation>
</comment>
<dbReference type="GO" id="GO:0000026">
    <property type="term" value="F:alpha-1,2-mannosyltransferase activity"/>
    <property type="evidence" value="ECO:0007669"/>
    <property type="project" value="TreeGrafter"/>
</dbReference>